<organism evidence="2 3">
    <name type="scientific">Rangifer tarandus platyrhynchus</name>
    <name type="common">Svalbard reindeer</name>
    <dbReference type="NCBI Taxonomy" id="3082113"/>
    <lineage>
        <taxon>Eukaryota</taxon>
        <taxon>Metazoa</taxon>
        <taxon>Chordata</taxon>
        <taxon>Craniata</taxon>
        <taxon>Vertebrata</taxon>
        <taxon>Euteleostomi</taxon>
        <taxon>Mammalia</taxon>
        <taxon>Eutheria</taxon>
        <taxon>Laurasiatheria</taxon>
        <taxon>Artiodactyla</taxon>
        <taxon>Ruminantia</taxon>
        <taxon>Pecora</taxon>
        <taxon>Cervidae</taxon>
        <taxon>Odocoileinae</taxon>
        <taxon>Rangifer</taxon>
    </lineage>
</organism>
<sequence>MTPGSRSPLGFLVSQSFSTRESIAESPSRNALETLTTQPGLPPELRGAEVATSRPRARPTAPGPTRPSPSLSPTRGHLGPAPPGVGKQGLLGPLAKGFLGAVPGPASSRLLGATGNETCEWVSGGGRCGRVSTLQLGPAPAQPPTEL</sequence>
<proteinExistence type="predicted"/>
<name>A0ABN8YTQ1_RANTA</name>
<keyword evidence="3" id="KW-1185">Reference proteome</keyword>
<protein>
    <submittedName>
        <fullName evidence="2">Uncharacterized protein</fullName>
    </submittedName>
</protein>
<feature type="region of interest" description="Disordered" evidence="1">
    <location>
        <begin position="1"/>
        <end position="95"/>
    </location>
</feature>
<dbReference type="EMBL" id="OX459957">
    <property type="protein sequence ID" value="CAI9163788.1"/>
    <property type="molecule type" value="Genomic_DNA"/>
</dbReference>
<reference evidence="2" key="1">
    <citation type="submission" date="2023-04" db="EMBL/GenBank/DDBJ databases">
        <authorList>
            <consortium name="ELIXIR-Norway"/>
        </authorList>
    </citation>
    <scope>NUCLEOTIDE SEQUENCE [LARGE SCALE GENOMIC DNA]</scope>
</reference>
<evidence type="ECO:0000313" key="2">
    <source>
        <dbReference type="EMBL" id="CAI9163788.1"/>
    </source>
</evidence>
<accession>A0ABN8YTQ1</accession>
<feature type="region of interest" description="Disordered" evidence="1">
    <location>
        <begin position="126"/>
        <end position="147"/>
    </location>
</feature>
<evidence type="ECO:0000256" key="1">
    <source>
        <dbReference type="SAM" id="MobiDB-lite"/>
    </source>
</evidence>
<evidence type="ECO:0000313" key="3">
    <source>
        <dbReference type="Proteomes" id="UP001176941"/>
    </source>
</evidence>
<dbReference type="Proteomes" id="UP001176941">
    <property type="component" value="Chromosome 21"/>
</dbReference>
<gene>
    <name evidence="2" type="ORF">MRATA1EN1_LOCUS12750</name>
</gene>
<feature type="compositionally biased region" description="Low complexity" evidence="1">
    <location>
        <begin position="51"/>
        <end position="60"/>
    </location>
</feature>
<feature type="compositionally biased region" description="Polar residues" evidence="1">
    <location>
        <begin position="13"/>
        <end position="39"/>
    </location>
</feature>